<dbReference type="AlphaFoldDB" id="A0A6B1F9A1"/>
<gene>
    <name evidence="3" type="ORF">F4162_08280</name>
</gene>
<comment type="caution">
    <text evidence="3">The sequence shown here is derived from an EMBL/GenBank/DDBJ whole genome shotgun (WGS) entry which is preliminary data.</text>
</comment>
<dbReference type="Pfam" id="PF13612">
    <property type="entry name" value="DDE_Tnp_1_3"/>
    <property type="match status" value="1"/>
</dbReference>
<sequence>MAFKIMDGSRDDRQPLAALTAALQGKIFADTGYLSKLLLERLWQRGLHLVTWSPAAPQKEELSAAPAGQGAVPQTIQHRDPL</sequence>
<proteinExistence type="predicted"/>
<feature type="region of interest" description="Disordered" evidence="1">
    <location>
        <begin position="59"/>
        <end position="82"/>
    </location>
</feature>
<reference evidence="3" key="1">
    <citation type="submission" date="2019-09" db="EMBL/GenBank/DDBJ databases">
        <title>Characterisation of the sponge microbiome using genome-centric metagenomics.</title>
        <authorList>
            <person name="Engelberts J.P."/>
            <person name="Robbins S.J."/>
            <person name="De Goeij J.M."/>
            <person name="Aranda M."/>
            <person name="Bell S.C."/>
            <person name="Webster N.S."/>
        </authorList>
    </citation>
    <scope>NUCLEOTIDE SEQUENCE</scope>
    <source>
        <strain evidence="3">SB0676_bin_10</strain>
    </source>
</reference>
<feature type="domain" description="Transposase DDE" evidence="2">
    <location>
        <begin position="1"/>
        <end position="52"/>
    </location>
</feature>
<organism evidence="3">
    <name type="scientific">Synechococcus sp. SB0676_bin_10</name>
    <dbReference type="NCBI Taxonomy" id="2604869"/>
    <lineage>
        <taxon>Bacteria</taxon>
        <taxon>Bacillati</taxon>
        <taxon>Cyanobacteriota</taxon>
        <taxon>Cyanophyceae</taxon>
        <taxon>Synechococcales</taxon>
        <taxon>Synechococcaceae</taxon>
        <taxon>Synechococcus</taxon>
    </lineage>
</organism>
<dbReference type="EMBL" id="VYDO01000262">
    <property type="protein sequence ID" value="MYG38938.1"/>
    <property type="molecule type" value="Genomic_DNA"/>
</dbReference>
<evidence type="ECO:0000259" key="2">
    <source>
        <dbReference type="Pfam" id="PF13612"/>
    </source>
</evidence>
<accession>A0A6B1F9A1</accession>
<evidence type="ECO:0000256" key="1">
    <source>
        <dbReference type="SAM" id="MobiDB-lite"/>
    </source>
</evidence>
<protein>
    <recommendedName>
        <fullName evidence="2">Transposase DDE domain-containing protein</fullName>
    </recommendedName>
</protein>
<evidence type="ECO:0000313" key="3">
    <source>
        <dbReference type="EMBL" id="MYG38938.1"/>
    </source>
</evidence>
<dbReference type="InterPro" id="IPR025668">
    <property type="entry name" value="Tnp_DDE_dom"/>
</dbReference>
<name>A0A6B1F9A1_9SYNE</name>